<keyword evidence="3" id="KW-1185">Reference proteome</keyword>
<protein>
    <submittedName>
        <fullName evidence="2">Uncharacterized protein</fullName>
    </submittedName>
</protein>
<accession>A0A8T0U2U6</accession>
<dbReference type="Proteomes" id="UP000823388">
    <property type="component" value="Chromosome 3N"/>
</dbReference>
<comment type="caution">
    <text evidence="2">The sequence shown here is derived from an EMBL/GenBank/DDBJ whole genome shotgun (WGS) entry which is preliminary data.</text>
</comment>
<organism evidence="2 3">
    <name type="scientific">Panicum virgatum</name>
    <name type="common">Blackwell switchgrass</name>
    <dbReference type="NCBI Taxonomy" id="38727"/>
    <lineage>
        <taxon>Eukaryota</taxon>
        <taxon>Viridiplantae</taxon>
        <taxon>Streptophyta</taxon>
        <taxon>Embryophyta</taxon>
        <taxon>Tracheophyta</taxon>
        <taxon>Spermatophyta</taxon>
        <taxon>Magnoliopsida</taxon>
        <taxon>Liliopsida</taxon>
        <taxon>Poales</taxon>
        <taxon>Poaceae</taxon>
        <taxon>PACMAD clade</taxon>
        <taxon>Panicoideae</taxon>
        <taxon>Panicodae</taxon>
        <taxon>Paniceae</taxon>
        <taxon>Panicinae</taxon>
        <taxon>Panicum</taxon>
        <taxon>Panicum sect. Hiantes</taxon>
    </lineage>
</organism>
<feature type="compositionally biased region" description="Acidic residues" evidence="1">
    <location>
        <begin position="94"/>
        <end position="126"/>
    </location>
</feature>
<feature type="region of interest" description="Disordered" evidence="1">
    <location>
        <begin position="1"/>
        <end position="33"/>
    </location>
</feature>
<feature type="region of interest" description="Disordered" evidence="1">
    <location>
        <begin position="89"/>
        <end position="126"/>
    </location>
</feature>
<dbReference type="AlphaFoldDB" id="A0A8T0U2U6"/>
<reference evidence="2" key="1">
    <citation type="submission" date="2020-05" db="EMBL/GenBank/DDBJ databases">
        <title>WGS assembly of Panicum virgatum.</title>
        <authorList>
            <person name="Lovell J.T."/>
            <person name="Jenkins J."/>
            <person name="Shu S."/>
            <person name="Juenger T.E."/>
            <person name="Schmutz J."/>
        </authorList>
    </citation>
    <scope>NUCLEOTIDE SEQUENCE</scope>
    <source>
        <strain evidence="2">AP13</strain>
    </source>
</reference>
<gene>
    <name evidence="2" type="ORF">PVAP13_3NG062600</name>
</gene>
<name>A0A8T0U2U6_PANVG</name>
<proteinExistence type="predicted"/>
<dbReference type="EMBL" id="CM029042">
    <property type="protein sequence ID" value="KAG2615346.1"/>
    <property type="molecule type" value="Genomic_DNA"/>
</dbReference>
<evidence type="ECO:0000313" key="3">
    <source>
        <dbReference type="Proteomes" id="UP000823388"/>
    </source>
</evidence>
<evidence type="ECO:0000256" key="1">
    <source>
        <dbReference type="SAM" id="MobiDB-lite"/>
    </source>
</evidence>
<dbReference type="OrthoDB" id="690301at2759"/>
<sequence length="183" mass="20357">MADEPSDACSRTDGDGVKAGRNNKRKSSRACSYPNKKDGLVLRIARERYVISVFALVVLLLIDIFTKDDEKESDEEGIIIEIIQTVSKIKQDGDEVEEGEVEGEDGEEEEEEGDDEGEEEEDDDEAHAELLEVTVDCFLAAKAWAERKLGPGNANIEHILGMLRFLPGYEEAVRARQEAIKAE</sequence>
<evidence type="ECO:0000313" key="2">
    <source>
        <dbReference type="EMBL" id="KAG2615346.1"/>
    </source>
</evidence>